<dbReference type="InterPro" id="IPR000477">
    <property type="entry name" value="RT_dom"/>
</dbReference>
<dbReference type="AlphaFoldDB" id="A0A8J5YQT8"/>
<dbReference type="InterPro" id="IPR036397">
    <property type="entry name" value="RNaseH_sf"/>
</dbReference>
<evidence type="ECO:0008006" key="5">
    <source>
        <dbReference type="Google" id="ProtNLM"/>
    </source>
</evidence>
<dbReference type="CDD" id="cd01647">
    <property type="entry name" value="RT_LTR"/>
    <property type="match status" value="1"/>
</dbReference>
<dbReference type="InterPro" id="IPR043502">
    <property type="entry name" value="DNA/RNA_pol_sf"/>
</dbReference>
<proteinExistence type="predicted"/>
<dbReference type="EMBL" id="JAHUZN010000009">
    <property type="protein sequence ID" value="KAG8483181.1"/>
    <property type="molecule type" value="Genomic_DNA"/>
</dbReference>
<feature type="domain" description="Reverse transcriptase" evidence="1">
    <location>
        <begin position="104"/>
        <end position="226"/>
    </location>
</feature>
<dbReference type="InterPro" id="IPR043128">
    <property type="entry name" value="Rev_trsase/Diguanyl_cyclase"/>
</dbReference>
<evidence type="ECO:0000259" key="2">
    <source>
        <dbReference type="Pfam" id="PF24626"/>
    </source>
</evidence>
<gene>
    <name evidence="3" type="ORF">CXB51_022155</name>
</gene>
<reference evidence="3 4" key="1">
    <citation type="journal article" date="2021" name="bioRxiv">
        <title>The Gossypium anomalum genome as a resource for cotton improvement and evolutionary analysis of hybrid incompatibility.</title>
        <authorList>
            <person name="Grover C.E."/>
            <person name="Yuan D."/>
            <person name="Arick M.A."/>
            <person name="Miller E.R."/>
            <person name="Hu G."/>
            <person name="Peterson D.G."/>
            <person name="Wendel J.F."/>
            <person name="Udall J.A."/>
        </authorList>
    </citation>
    <scope>NUCLEOTIDE SEQUENCE [LARGE SCALE GENOMIC DNA]</scope>
    <source>
        <strain evidence="3">JFW-Udall</strain>
        <tissue evidence="3">Leaf</tissue>
    </source>
</reference>
<dbReference type="SUPFAM" id="SSF56672">
    <property type="entry name" value="DNA/RNA polymerases"/>
    <property type="match status" value="1"/>
</dbReference>
<name>A0A8J5YQT8_9ROSI</name>
<dbReference type="InterPro" id="IPR056924">
    <property type="entry name" value="SH3_Tf2-1"/>
</dbReference>
<dbReference type="Pfam" id="PF00078">
    <property type="entry name" value="RVT_1"/>
    <property type="match status" value="1"/>
</dbReference>
<sequence>MELPFGKFDLILGMDWLVKQLVSLDYAEKMVVLRTEEDNEGSGDWRTTKISDVSDSVDSSVKDIHTVRDFPKELLGLPPSREELLDRGFIRPSVSPWGVPVLFVKKKDNTMRMCINYRQVNKLIVKNKYPLPRIDDLFDQFRGAFVFSKIDLRLGYHQLGVKEADVNKTTFWTRYRHYGFLVMPFRLTNAPVAFMDLMNRVFQSYLDQFVVVFIDDILESFEKLKTVLTQAPVLIQPESGKDLVVYSDASHVDGKVVAYASCQLKTHEANYSMHDLKLAARELNLKQRRWVELLKDYDCVIEYHPGKANVVADALSRRVMTDLRALFARLSLYDNESLLAELQAEAGSTIEFWIDSDRVLRFRGRIFVLNDEDLRLSILKEVKAEHELPSGLLQPLKIPMWKWERVTVDFVSGTDFSLQKLAKLYISEIVRLHGVPVSIIPERDPHRWSIREADSNIGGYVEGLCHGFRDSWEEYLPLADFAYNNNYQSSIQMAPYEALYGRKCRTPLCWTELGERRVLGSELVSETEDNVRLIRDRLKAASNRQKSYANLKRKGIEYSVGDMVFLKVSPWKKVLRFGSKGKLSPRFIGPYRILKRVRPIAYQLELSSELNRIRDVFHVSMLRRYRSDPTHIVPVEEIEVRSDLTFEEEPVQILGRDVKVLRRKSIPLVKISNRVLNSKETSFFVEAKTNQVCTLNKQKISFDESRKADCRCHTDVWSARLVAYVAGHGRVTDEPSHAHATRVRRARACGIDHIPILGVILSSRWIGATEGSMVTTGGVLRHKLCVSQHDNHFVGLEVPVMLSQLRKLVKHLLQVPTSIGPRIKHPAQLNTQLKPT</sequence>
<dbReference type="Pfam" id="PF24626">
    <property type="entry name" value="SH3_Tf2-1"/>
    <property type="match status" value="1"/>
</dbReference>
<dbReference type="Pfam" id="PF08284">
    <property type="entry name" value="RVP_2"/>
    <property type="match status" value="1"/>
</dbReference>
<dbReference type="GO" id="GO:0003676">
    <property type="term" value="F:nucleic acid binding"/>
    <property type="evidence" value="ECO:0007669"/>
    <property type="project" value="InterPro"/>
</dbReference>
<dbReference type="Gene3D" id="3.30.420.10">
    <property type="entry name" value="Ribonuclease H-like superfamily/Ribonuclease H"/>
    <property type="match status" value="1"/>
</dbReference>
<dbReference type="Gene3D" id="3.10.10.10">
    <property type="entry name" value="HIV Type 1 Reverse Transcriptase, subunit A, domain 1"/>
    <property type="match status" value="1"/>
</dbReference>
<accession>A0A8J5YQT8</accession>
<dbReference type="Proteomes" id="UP000701853">
    <property type="component" value="Chromosome 9"/>
</dbReference>
<feature type="domain" description="Tf2-1-like SH3-like" evidence="2">
    <location>
        <begin position="561"/>
        <end position="626"/>
    </location>
</feature>
<protein>
    <recommendedName>
        <fullName evidence="5">Reverse transcriptase</fullName>
    </recommendedName>
</protein>
<dbReference type="PANTHER" id="PTHR24559:SF447">
    <property type="entry name" value="RNA-DIRECTED DNA POLYMERASE HOMOLOG"/>
    <property type="match status" value="1"/>
</dbReference>
<evidence type="ECO:0000313" key="4">
    <source>
        <dbReference type="Proteomes" id="UP000701853"/>
    </source>
</evidence>
<dbReference type="PANTHER" id="PTHR24559">
    <property type="entry name" value="TRANSPOSON TY3-I GAG-POL POLYPROTEIN"/>
    <property type="match status" value="1"/>
</dbReference>
<evidence type="ECO:0000259" key="1">
    <source>
        <dbReference type="Pfam" id="PF00078"/>
    </source>
</evidence>
<organism evidence="3 4">
    <name type="scientific">Gossypium anomalum</name>
    <dbReference type="NCBI Taxonomy" id="47600"/>
    <lineage>
        <taxon>Eukaryota</taxon>
        <taxon>Viridiplantae</taxon>
        <taxon>Streptophyta</taxon>
        <taxon>Embryophyta</taxon>
        <taxon>Tracheophyta</taxon>
        <taxon>Spermatophyta</taxon>
        <taxon>Magnoliopsida</taxon>
        <taxon>eudicotyledons</taxon>
        <taxon>Gunneridae</taxon>
        <taxon>Pentapetalae</taxon>
        <taxon>rosids</taxon>
        <taxon>malvids</taxon>
        <taxon>Malvales</taxon>
        <taxon>Malvaceae</taxon>
        <taxon>Malvoideae</taxon>
        <taxon>Gossypium</taxon>
    </lineage>
</organism>
<keyword evidence="4" id="KW-1185">Reference proteome</keyword>
<comment type="caution">
    <text evidence="3">The sequence shown here is derived from an EMBL/GenBank/DDBJ whole genome shotgun (WGS) entry which is preliminary data.</text>
</comment>
<dbReference type="Gene3D" id="3.30.70.270">
    <property type="match status" value="1"/>
</dbReference>
<dbReference type="InterPro" id="IPR053134">
    <property type="entry name" value="RNA-dir_DNA_polymerase"/>
</dbReference>
<evidence type="ECO:0000313" key="3">
    <source>
        <dbReference type="EMBL" id="KAG8483181.1"/>
    </source>
</evidence>